<evidence type="ECO:0000256" key="1">
    <source>
        <dbReference type="SAM" id="Phobius"/>
    </source>
</evidence>
<gene>
    <name evidence="2" type="ORF">HHK36_008947</name>
</gene>
<dbReference type="OMA" id="CAPTWDF"/>
<keyword evidence="1" id="KW-0472">Membrane</keyword>
<sequence>MLMVFVLFYIVLLFFYLLYNTGICGCVGRSLCKMLWACFASCFSACEYGCMFLWIKLKMLKQMKREHIRDIEEFDSSEDEFTDESLSSHMPRAIEFRRSLSHRSREFRRTHLRRSLRPRSHRIRVGISRDSVYVNGRSPINRGRHVSAVHNIKVTQTSKFVQKGANMNSRIYHRRRW</sequence>
<protein>
    <submittedName>
        <fullName evidence="2">Uncharacterized protein</fullName>
    </submittedName>
</protein>
<comment type="caution">
    <text evidence="2">The sequence shown here is derived from an EMBL/GenBank/DDBJ whole genome shotgun (WGS) entry which is preliminary data.</text>
</comment>
<dbReference type="OrthoDB" id="1916120at2759"/>
<accession>A0A834ZEG1</accession>
<proteinExistence type="predicted"/>
<dbReference type="Proteomes" id="UP000655225">
    <property type="component" value="Unassembled WGS sequence"/>
</dbReference>
<dbReference type="PANTHER" id="PTHR35278">
    <property type="entry name" value="TRANSMEMBRANE PROTEIN-RELATED"/>
    <property type="match status" value="1"/>
</dbReference>
<reference evidence="2 3" key="1">
    <citation type="submission" date="2020-04" db="EMBL/GenBank/DDBJ databases">
        <title>Plant Genome Project.</title>
        <authorList>
            <person name="Zhang R.-G."/>
        </authorList>
    </citation>
    <scope>NUCLEOTIDE SEQUENCE [LARGE SCALE GENOMIC DNA]</scope>
    <source>
        <strain evidence="2">YNK0</strain>
        <tissue evidence="2">Leaf</tissue>
    </source>
</reference>
<organism evidence="2 3">
    <name type="scientific">Tetracentron sinense</name>
    <name type="common">Spur-leaf</name>
    <dbReference type="NCBI Taxonomy" id="13715"/>
    <lineage>
        <taxon>Eukaryota</taxon>
        <taxon>Viridiplantae</taxon>
        <taxon>Streptophyta</taxon>
        <taxon>Embryophyta</taxon>
        <taxon>Tracheophyta</taxon>
        <taxon>Spermatophyta</taxon>
        <taxon>Magnoliopsida</taxon>
        <taxon>Trochodendrales</taxon>
        <taxon>Trochodendraceae</taxon>
        <taxon>Tetracentron</taxon>
    </lineage>
</organism>
<keyword evidence="3" id="KW-1185">Reference proteome</keyword>
<dbReference type="EMBL" id="JABCRI010000006">
    <property type="protein sequence ID" value="KAF8404070.1"/>
    <property type="molecule type" value="Genomic_DNA"/>
</dbReference>
<evidence type="ECO:0000313" key="2">
    <source>
        <dbReference type="EMBL" id="KAF8404070.1"/>
    </source>
</evidence>
<feature type="transmembrane region" description="Helical" evidence="1">
    <location>
        <begin position="34"/>
        <end position="55"/>
    </location>
</feature>
<keyword evidence="1" id="KW-1133">Transmembrane helix</keyword>
<keyword evidence="1" id="KW-0812">Transmembrane</keyword>
<dbReference type="PANTHER" id="PTHR35278:SF1">
    <property type="entry name" value="F8K7.16"/>
    <property type="match status" value="1"/>
</dbReference>
<name>A0A834ZEG1_TETSI</name>
<dbReference type="AlphaFoldDB" id="A0A834ZEG1"/>
<evidence type="ECO:0000313" key="3">
    <source>
        <dbReference type="Proteomes" id="UP000655225"/>
    </source>
</evidence>